<reference evidence="1" key="1">
    <citation type="submission" date="2022-08" db="EMBL/GenBank/DDBJ databases">
        <title>Genome Sequence of Fusarium decemcellulare.</title>
        <authorList>
            <person name="Buettner E."/>
        </authorList>
    </citation>
    <scope>NUCLEOTIDE SEQUENCE</scope>
    <source>
        <strain evidence="1">Babe19</strain>
    </source>
</reference>
<evidence type="ECO:0000313" key="1">
    <source>
        <dbReference type="EMBL" id="KAJ3546753.1"/>
    </source>
</evidence>
<gene>
    <name evidence="1" type="ORF">NM208_g1850</name>
</gene>
<evidence type="ECO:0000313" key="2">
    <source>
        <dbReference type="Proteomes" id="UP001148629"/>
    </source>
</evidence>
<accession>A0ACC1SUS1</accession>
<keyword evidence="2" id="KW-1185">Reference proteome</keyword>
<sequence length="368" mass="41358">MLSQTPQVPTVFVVGGTGAQGIPVIRGLVKDGAYRVRFLTRDANSARAKHLISLGDVEPIEGTFASEEDLRKGFRGAQYAFVNIDGFNSGEKTEMFWAIRSYELALEEGIQFFVYGNLDYAYKKSGYKPQFRTGHYDGKGRIGEWVLQQNKNPHNAARMGVAVFTTGPYFDMIVGRGTPMSPRVEDGVVTWRVPLGDGAVCHVDLDDCEHYVRWLFDHQKRANGMDLEVGTELVAYKDLASAFEKVTGHPARYIDTDLDTYWTSGPFGEGTASSGYNSDPKDPAAMTIRQNFTGFWNIWKASGGNNGLIQRDFKLLDEIHPRRIKSVEEWFRREEKRGIENGLGSLWDRVNNLRPVLKIAEDGRKGRL</sequence>
<organism evidence="1 2">
    <name type="scientific">Fusarium decemcellulare</name>
    <dbReference type="NCBI Taxonomy" id="57161"/>
    <lineage>
        <taxon>Eukaryota</taxon>
        <taxon>Fungi</taxon>
        <taxon>Dikarya</taxon>
        <taxon>Ascomycota</taxon>
        <taxon>Pezizomycotina</taxon>
        <taxon>Sordariomycetes</taxon>
        <taxon>Hypocreomycetidae</taxon>
        <taxon>Hypocreales</taxon>
        <taxon>Nectriaceae</taxon>
        <taxon>Fusarium</taxon>
        <taxon>Fusarium decemcellulare species complex</taxon>
    </lineage>
</organism>
<dbReference type="Proteomes" id="UP001148629">
    <property type="component" value="Unassembled WGS sequence"/>
</dbReference>
<proteinExistence type="predicted"/>
<name>A0ACC1SUS1_9HYPO</name>
<comment type="caution">
    <text evidence="1">The sequence shown here is derived from an EMBL/GenBank/DDBJ whole genome shotgun (WGS) entry which is preliminary data.</text>
</comment>
<protein>
    <submittedName>
        <fullName evidence="1">Uncharacterized protein</fullName>
    </submittedName>
</protein>
<dbReference type="EMBL" id="JANRMS010000102">
    <property type="protein sequence ID" value="KAJ3546753.1"/>
    <property type="molecule type" value="Genomic_DNA"/>
</dbReference>